<feature type="transmembrane region" description="Helical" evidence="8">
    <location>
        <begin position="12"/>
        <end position="28"/>
    </location>
</feature>
<proteinExistence type="inferred from homology"/>
<evidence type="ECO:0000256" key="8">
    <source>
        <dbReference type="SAM" id="Phobius"/>
    </source>
</evidence>
<feature type="transmembrane region" description="Helical" evidence="8">
    <location>
        <begin position="157"/>
        <end position="178"/>
    </location>
</feature>
<keyword evidence="6 8" id="KW-1133">Transmembrane helix</keyword>
<protein>
    <submittedName>
        <fullName evidence="9">AI-2E family transporter</fullName>
    </submittedName>
</protein>
<evidence type="ECO:0000256" key="2">
    <source>
        <dbReference type="ARBA" id="ARBA00009773"/>
    </source>
</evidence>
<evidence type="ECO:0000256" key="3">
    <source>
        <dbReference type="ARBA" id="ARBA00022448"/>
    </source>
</evidence>
<dbReference type="EMBL" id="JABKKF010000004">
    <property type="protein sequence ID" value="NPD91958.1"/>
    <property type="molecule type" value="Genomic_DNA"/>
</dbReference>
<evidence type="ECO:0000256" key="7">
    <source>
        <dbReference type="ARBA" id="ARBA00023136"/>
    </source>
</evidence>
<keyword evidence="4" id="KW-1003">Cell membrane</keyword>
<dbReference type="InterPro" id="IPR002549">
    <property type="entry name" value="AI-2E-like"/>
</dbReference>
<organism evidence="9 10">
    <name type="scientific">Xylanibacter muris</name>
    <dbReference type="NCBI Taxonomy" id="2736290"/>
    <lineage>
        <taxon>Bacteria</taxon>
        <taxon>Pseudomonadati</taxon>
        <taxon>Bacteroidota</taxon>
        <taxon>Bacteroidia</taxon>
        <taxon>Bacteroidales</taxon>
        <taxon>Prevotellaceae</taxon>
        <taxon>Xylanibacter</taxon>
    </lineage>
</organism>
<reference evidence="9 10" key="1">
    <citation type="submission" date="2020-05" db="EMBL/GenBank/DDBJ databases">
        <title>Distinct polysaccharide utilization as determinants for interspecies competition between intestinal Prevotella spp.</title>
        <authorList>
            <person name="Galvez E.J.C."/>
            <person name="Iljazovic A."/>
            <person name="Strowig T."/>
        </authorList>
    </citation>
    <scope>NUCLEOTIDE SEQUENCE [LARGE SCALE GENOMIC DNA]</scope>
    <source>
        <strain evidence="9 10">PMUR</strain>
    </source>
</reference>
<dbReference type="PANTHER" id="PTHR21716:SF53">
    <property type="entry name" value="PERMEASE PERM-RELATED"/>
    <property type="match status" value="1"/>
</dbReference>
<feature type="transmembrane region" description="Helical" evidence="8">
    <location>
        <begin position="218"/>
        <end position="235"/>
    </location>
</feature>
<dbReference type="PANTHER" id="PTHR21716">
    <property type="entry name" value="TRANSMEMBRANE PROTEIN"/>
    <property type="match status" value="1"/>
</dbReference>
<evidence type="ECO:0000313" key="10">
    <source>
        <dbReference type="Proteomes" id="UP000714420"/>
    </source>
</evidence>
<sequence>MLEKTITFDKFVRLMLGGLLTIFILYILNYLSNVLLPFFIGWLLAYLIYPVVRFIQYRMHVKGRVPSIIIAMILITGIIGILTYLIIPPMFEQFERLSYLIAQYLHSTTHIGNFQTAIHEWLSRNYDNIQQFFQDEEINETIRNAMPKVFSVIGRTASMALSIVASLITLLYTFFILLDYEVLAEGFIKIFPKKNRPFWRSLISDAERELNSYVRGQSLVALCIAVLSCIGYTIIGFPMAIGLGIMIGIMSLIPYVHSLALIPIVFLSLLKAADTNSNFWMILLGALAVFGIVQVITDMILTPKIMGKAMGLNPAILLLSLSVWGALLGFIGLIIALPLTTLLIAYYQRYITKEHKLEDNQEKLAK</sequence>
<comment type="caution">
    <text evidence="9">The sequence shown here is derived from an EMBL/GenBank/DDBJ whole genome shotgun (WGS) entry which is preliminary data.</text>
</comment>
<dbReference type="RefSeq" id="WP_172275296.1">
    <property type="nucleotide sequence ID" value="NZ_CASGMU010000003.1"/>
</dbReference>
<name>A0ABX2AL86_9BACT</name>
<comment type="subcellular location">
    <subcellularLocation>
        <location evidence="1">Cell membrane</location>
        <topology evidence="1">Multi-pass membrane protein</topology>
    </subcellularLocation>
</comment>
<dbReference type="Pfam" id="PF01594">
    <property type="entry name" value="AI-2E_transport"/>
    <property type="match status" value="1"/>
</dbReference>
<keyword evidence="7 8" id="KW-0472">Membrane</keyword>
<dbReference type="Proteomes" id="UP000714420">
    <property type="component" value="Unassembled WGS sequence"/>
</dbReference>
<accession>A0ABX2AL86</accession>
<feature type="transmembrane region" description="Helical" evidence="8">
    <location>
        <begin position="241"/>
        <end position="267"/>
    </location>
</feature>
<feature type="transmembrane region" description="Helical" evidence="8">
    <location>
        <begin position="67"/>
        <end position="87"/>
    </location>
</feature>
<evidence type="ECO:0000256" key="1">
    <source>
        <dbReference type="ARBA" id="ARBA00004651"/>
    </source>
</evidence>
<keyword evidence="3" id="KW-0813">Transport</keyword>
<feature type="transmembrane region" description="Helical" evidence="8">
    <location>
        <begin position="321"/>
        <end position="347"/>
    </location>
</feature>
<evidence type="ECO:0000256" key="4">
    <source>
        <dbReference type="ARBA" id="ARBA00022475"/>
    </source>
</evidence>
<keyword evidence="10" id="KW-1185">Reference proteome</keyword>
<feature type="transmembrane region" description="Helical" evidence="8">
    <location>
        <begin position="34"/>
        <end position="55"/>
    </location>
</feature>
<comment type="similarity">
    <text evidence="2">Belongs to the autoinducer-2 exporter (AI-2E) (TC 2.A.86) family.</text>
</comment>
<evidence type="ECO:0000256" key="5">
    <source>
        <dbReference type="ARBA" id="ARBA00022692"/>
    </source>
</evidence>
<gene>
    <name evidence="9" type="ORF">HPS56_06255</name>
</gene>
<keyword evidence="5 8" id="KW-0812">Transmembrane</keyword>
<evidence type="ECO:0000256" key="6">
    <source>
        <dbReference type="ARBA" id="ARBA00022989"/>
    </source>
</evidence>
<feature type="transmembrane region" description="Helical" evidence="8">
    <location>
        <begin position="279"/>
        <end position="301"/>
    </location>
</feature>
<evidence type="ECO:0000313" key="9">
    <source>
        <dbReference type="EMBL" id="NPD91958.1"/>
    </source>
</evidence>